<dbReference type="PROSITE" id="PS50850">
    <property type="entry name" value="MFS"/>
    <property type="match status" value="1"/>
</dbReference>
<evidence type="ECO:0000259" key="9">
    <source>
        <dbReference type="PROSITE" id="PS50850"/>
    </source>
</evidence>
<evidence type="ECO:0000256" key="4">
    <source>
        <dbReference type="ARBA" id="ARBA00022475"/>
    </source>
</evidence>
<dbReference type="AlphaFoldDB" id="A0A1T4VK40"/>
<keyword evidence="3 8" id="KW-0813">Transport</keyword>
<feature type="domain" description="Major facilitator superfamily (MFS) profile" evidence="9">
    <location>
        <begin position="1"/>
        <end position="395"/>
    </location>
</feature>
<feature type="transmembrane region" description="Helical" evidence="8">
    <location>
        <begin position="344"/>
        <end position="364"/>
    </location>
</feature>
<evidence type="ECO:0000256" key="3">
    <source>
        <dbReference type="ARBA" id="ARBA00022448"/>
    </source>
</evidence>
<dbReference type="PANTHER" id="PTHR23502">
    <property type="entry name" value="MAJOR FACILITATOR SUPERFAMILY"/>
    <property type="match status" value="1"/>
</dbReference>
<evidence type="ECO:0000256" key="1">
    <source>
        <dbReference type="ARBA" id="ARBA00004651"/>
    </source>
</evidence>
<dbReference type="GO" id="GO:1990961">
    <property type="term" value="P:xenobiotic detoxification by transmembrane export across the plasma membrane"/>
    <property type="evidence" value="ECO:0007669"/>
    <property type="project" value="InterPro"/>
</dbReference>
<dbReference type="InterPro" id="IPR004812">
    <property type="entry name" value="Efflux_drug-R_Bcr/CmlA"/>
</dbReference>
<feature type="transmembrane region" description="Helical" evidence="8">
    <location>
        <begin position="135"/>
        <end position="159"/>
    </location>
</feature>
<comment type="caution">
    <text evidence="8">Lacks conserved residue(s) required for the propagation of feature annotation.</text>
</comment>
<dbReference type="STRING" id="83771.SAMN02910357_00249"/>
<keyword evidence="7 8" id="KW-0472">Membrane</keyword>
<dbReference type="CDD" id="cd17320">
    <property type="entry name" value="MFS_MdfA_MDR_like"/>
    <property type="match status" value="1"/>
</dbReference>
<evidence type="ECO:0000256" key="6">
    <source>
        <dbReference type="ARBA" id="ARBA00022989"/>
    </source>
</evidence>
<dbReference type="NCBIfam" id="TIGR00710">
    <property type="entry name" value="efflux_Bcr_CflA"/>
    <property type="match status" value="1"/>
</dbReference>
<evidence type="ECO:0000256" key="2">
    <source>
        <dbReference type="ARBA" id="ARBA00006236"/>
    </source>
</evidence>
<dbReference type="GO" id="GO:0005886">
    <property type="term" value="C:plasma membrane"/>
    <property type="evidence" value="ECO:0007669"/>
    <property type="project" value="UniProtKB-SubCell"/>
</dbReference>
<dbReference type="Gene3D" id="1.20.1720.10">
    <property type="entry name" value="Multidrug resistance protein D"/>
    <property type="match status" value="1"/>
</dbReference>
<accession>A0A1T4VK40</accession>
<evidence type="ECO:0000256" key="8">
    <source>
        <dbReference type="RuleBase" id="RU365088"/>
    </source>
</evidence>
<feature type="transmembrane region" description="Helical" evidence="8">
    <location>
        <begin position="283"/>
        <end position="301"/>
    </location>
</feature>
<organism evidence="10 11">
    <name type="scientific">Succinivibrio dextrinosolvens DSM 3072</name>
    <dbReference type="NCBI Taxonomy" id="1123324"/>
    <lineage>
        <taxon>Bacteria</taxon>
        <taxon>Pseudomonadati</taxon>
        <taxon>Pseudomonadota</taxon>
        <taxon>Gammaproteobacteria</taxon>
        <taxon>Aeromonadales</taxon>
        <taxon>Succinivibrionaceae</taxon>
        <taxon>Succinivibrio</taxon>
    </lineage>
</organism>
<evidence type="ECO:0000256" key="5">
    <source>
        <dbReference type="ARBA" id="ARBA00022692"/>
    </source>
</evidence>
<feature type="transmembrane region" description="Helical" evidence="8">
    <location>
        <begin position="307"/>
        <end position="332"/>
    </location>
</feature>
<sequence length="401" mass="43419">MKSSKLSYFVYVFTLGMLCAFAPMCSDLYLPSMPSIMDYFQTSPSLVQSSLTASFLGLAIGQLIIGPLSDAYGRILPLYVSLVIFTVTSFFCAISDSVILFIVMRLFQGISAAGGIVLTRSIACDKFKGNELTSFMAFLMSINSLAPILAPIIGSFIISFAPWQVIFYVLVVWGILLIIATKLFVPESLPVDKRQENIRASLLLIKVELLNPKFMLVALSLASIMGGFFSYLAASPFVFQVVYGMTPFEYSCTFAFISICISITGATAGRVSRRFGEERVVKGAYLIMFTAAALMLIEALVVPSNYIFVLLTLAVYCSMMAVSQAAGFGIVMSYKKGGAGAASGLFGVLYFLFGSMVSPFVGIMGENSMLPLGINLLSCVIVAIILLKIALSERNKHEKTA</sequence>
<keyword evidence="4" id="KW-1003">Cell membrane</keyword>
<feature type="transmembrane region" description="Helical" evidence="8">
    <location>
        <begin position="214"/>
        <end position="234"/>
    </location>
</feature>
<feature type="transmembrane region" description="Helical" evidence="8">
    <location>
        <begin position="165"/>
        <end position="185"/>
    </location>
</feature>
<dbReference type="InterPro" id="IPR036259">
    <property type="entry name" value="MFS_trans_sf"/>
</dbReference>
<dbReference type="InterPro" id="IPR020846">
    <property type="entry name" value="MFS_dom"/>
</dbReference>
<name>A0A1T4VK40_9GAMM</name>
<proteinExistence type="inferred from homology"/>
<evidence type="ECO:0000313" key="10">
    <source>
        <dbReference type="EMBL" id="SKA65344.1"/>
    </source>
</evidence>
<keyword evidence="11" id="KW-1185">Reference proteome</keyword>
<dbReference type="SUPFAM" id="SSF103473">
    <property type="entry name" value="MFS general substrate transporter"/>
    <property type="match status" value="1"/>
</dbReference>
<dbReference type="Proteomes" id="UP000242432">
    <property type="component" value="Unassembled WGS sequence"/>
</dbReference>
<feature type="transmembrane region" description="Helical" evidence="8">
    <location>
        <begin position="46"/>
        <end position="66"/>
    </location>
</feature>
<evidence type="ECO:0000313" key="11">
    <source>
        <dbReference type="Proteomes" id="UP000242432"/>
    </source>
</evidence>
<reference evidence="11" key="1">
    <citation type="submission" date="2017-02" db="EMBL/GenBank/DDBJ databases">
        <authorList>
            <person name="Varghese N."/>
            <person name="Submissions S."/>
        </authorList>
    </citation>
    <scope>NUCLEOTIDE SEQUENCE [LARGE SCALE GENOMIC DNA]</scope>
    <source>
        <strain evidence="11">DSM 3072</strain>
    </source>
</reference>
<dbReference type="EMBL" id="FUXX01000029">
    <property type="protein sequence ID" value="SKA65344.1"/>
    <property type="molecule type" value="Genomic_DNA"/>
</dbReference>
<feature type="transmembrane region" description="Helical" evidence="8">
    <location>
        <begin position="78"/>
        <end position="103"/>
    </location>
</feature>
<keyword evidence="6 8" id="KW-1133">Transmembrane helix</keyword>
<dbReference type="Pfam" id="PF07690">
    <property type="entry name" value="MFS_1"/>
    <property type="match status" value="1"/>
</dbReference>
<keyword evidence="5 8" id="KW-0812">Transmembrane</keyword>
<dbReference type="GO" id="GO:0042910">
    <property type="term" value="F:xenobiotic transmembrane transporter activity"/>
    <property type="evidence" value="ECO:0007669"/>
    <property type="project" value="InterPro"/>
</dbReference>
<evidence type="ECO:0000256" key="7">
    <source>
        <dbReference type="ARBA" id="ARBA00023136"/>
    </source>
</evidence>
<comment type="subcellular location">
    <subcellularLocation>
        <location evidence="8">Cell inner membrane</location>
        <topology evidence="8">Multi-pass membrane protein</topology>
    </subcellularLocation>
    <subcellularLocation>
        <location evidence="1">Cell membrane</location>
        <topology evidence="1">Multi-pass membrane protein</topology>
    </subcellularLocation>
</comment>
<dbReference type="PANTHER" id="PTHR23502:SF132">
    <property type="entry name" value="POLYAMINE TRANSPORTER 2-RELATED"/>
    <property type="match status" value="1"/>
</dbReference>
<protein>
    <recommendedName>
        <fullName evidence="8">Bcr/CflA family efflux transporter</fullName>
    </recommendedName>
</protein>
<dbReference type="InterPro" id="IPR011701">
    <property type="entry name" value="MFS"/>
</dbReference>
<feature type="transmembrane region" description="Helical" evidence="8">
    <location>
        <begin position="6"/>
        <end position="25"/>
    </location>
</feature>
<dbReference type="RefSeq" id="WP_078929048.1">
    <property type="nucleotide sequence ID" value="NZ_FUXX01000029.1"/>
</dbReference>
<feature type="transmembrane region" description="Helical" evidence="8">
    <location>
        <begin position="370"/>
        <end position="391"/>
    </location>
</feature>
<feature type="transmembrane region" description="Helical" evidence="8">
    <location>
        <begin position="254"/>
        <end position="271"/>
    </location>
</feature>
<gene>
    <name evidence="10" type="ORF">SAMN02745213_01643</name>
</gene>
<keyword evidence="8" id="KW-0997">Cell inner membrane</keyword>
<comment type="similarity">
    <text evidence="2 8">Belongs to the major facilitator superfamily. Bcr/CmlA family.</text>
</comment>